<reference evidence="2" key="1">
    <citation type="submission" date="2017-09" db="EMBL/GenBank/DDBJ databases">
        <title>Bacterial strain isolated from the female urinary microbiota.</title>
        <authorList>
            <person name="Thomas-White K."/>
            <person name="Kumar N."/>
            <person name="Forster S."/>
            <person name="Putonti C."/>
            <person name="Lawley T."/>
            <person name="Wolfe A.J."/>
        </authorList>
    </citation>
    <scope>NUCLEOTIDE SEQUENCE [LARGE SCALE GENOMIC DNA]</scope>
    <source>
        <strain evidence="2">UMB0959</strain>
    </source>
</reference>
<name>A0AAF0YGS6_9STAP</name>
<dbReference type="KEGG" id="nmy:CJ229_005085"/>
<dbReference type="EMBL" id="CP136964">
    <property type="protein sequence ID" value="WOS95478.1"/>
    <property type="molecule type" value="Genomic_DNA"/>
</dbReference>
<dbReference type="Pfam" id="PF07751">
    <property type="entry name" value="Abi_2"/>
    <property type="match status" value="1"/>
</dbReference>
<sequence>MKDLKPPITYDEQIAKLEQRGCSITDKEQTKKILSQINYYKISAYLLPFKTQNDKYQNIDFNRLNNIYLFDRELRNLILEMIEPIETDLKTKLAYYCAHKYGSEGYLNKNNFNAMHNHTKFLETIEKLKRKQKDKLYVKHHKKNYNSRFPIWVMVEMFSLTTTSIFYSDLKISDQKQIAHLYRINYAKLKSWFHCITILRNICAHTDRIYYNTFTQIPKGFNNNSRNRSLWPLFVIIKELYPDKNTWNNEILSRFKNLIKKYESHIDLHHLGFEIDFQNDLKK</sequence>
<dbReference type="PIRSF" id="PIRSF034934">
    <property type="entry name" value="AbiF_AbiD"/>
    <property type="match status" value="1"/>
</dbReference>
<protein>
    <submittedName>
        <fullName evidence="1">Abi family protein</fullName>
    </submittedName>
</protein>
<dbReference type="RefSeq" id="WP_102167190.1">
    <property type="nucleotide sequence ID" value="NZ_CP136964.1"/>
</dbReference>
<organism evidence="1 2">
    <name type="scientific">Nosocomiicoccus massiliensis</name>
    <dbReference type="NCBI Taxonomy" id="1232430"/>
    <lineage>
        <taxon>Bacteria</taxon>
        <taxon>Bacillati</taxon>
        <taxon>Bacillota</taxon>
        <taxon>Bacilli</taxon>
        <taxon>Bacillales</taxon>
        <taxon>Staphylococcaceae</taxon>
        <taxon>Nosocomiicoccus</taxon>
    </lineage>
</organism>
<proteinExistence type="predicted"/>
<dbReference type="AlphaFoldDB" id="A0AAF0YGS6"/>
<dbReference type="InterPro" id="IPR017034">
    <property type="entry name" value="Abi_system_AbiD/AbiF"/>
</dbReference>
<evidence type="ECO:0000313" key="1">
    <source>
        <dbReference type="EMBL" id="WOS95478.1"/>
    </source>
</evidence>
<dbReference type="Proteomes" id="UP000243626">
    <property type="component" value="Chromosome"/>
</dbReference>
<gene>
    <name evidence="1" type="ORF">CJ229_005085</name>
</gene>
<keyword evidence="2" id="KW-1185">Reference proteome</keyword>
<accession>A0AAF0YGS6</accession>
<dbReference type="InterPro" id="IPR011664">
    <property type="entry name" value="Abi_system_AbiD/AbiF-like"/>
</dbReference>
<evidence type="ECO:0000313" key="2">
    <source>
        <dbReference type="Proteomes" id="UP000243626"/>
    </source>
</evidence>